<dbReference type="Gene3D" id="3.40.50.720">
    <property type="entry name" value="NAD(P)-binding Rossmann-like Domain"/>
    <property type="match status" value="1"/>
</dbReference>
<dbReference type="SUPFAM" id="SSF52210">
    <property type="entry name" value="Succinyl-CoA synthetase domains"/>
    <property type="match status" value="1"/>
</dbReference>
<evidence type="ECO:0000259" key="1">
    <source>
        <dbReference type="Pfam" id="PF00549"/>
    </source>
</evidence>
<dbReference type="AlphaFoldDB" id="A0A6N7XQZ3"/>
<dbReference type="Pfam" id="PF02629">
    <property type="entry name" value="CoA_binding"/>
    <property type="match status" value="1"/>
</dbReference>
<dbReference type="InterPro" id="IPR009499">
    <property type="entry name" value="AllG-like"/>
</dbReference>
<comment type="caution">
    <text evidence="3">The sequence shown here is derived from an EMBL/GenBank/DDBJ whole genome shotgun (WGS) entry which is preliminary data.</text>
</comment>
<dbReference type="PANTHER" id="PTHR11117:SF24">
    <property type="entry name" value="PROTEIN FDRA"/>
    <property type="match status" value="1"/>
</dbReference>
<dbReference type="InterPro" id="IPR024033">
    <property type="entry name" value="OXTCase_su_AllG_h-dom"/>
</dbReference>
<gene>
    <name evidence="3" type="primary">fdrA</name>
    <name evidence="3" type="ORF">FYJ68_04650</name>
</gene>
<feature type="domain" description="ATP-citrate synthase/succinyl-CoA ligase C-terminal" evidence="1">
    <location>
        <begin position="342"/>
        <end position="495"/>
    </location>
</feature>
<dbReference type="GO" id="GO:0005829">
    <property type="term" value="C:cytosol"/>
    <property type="evidence" value="ECO:0007669"/>
    <property type="project" value="TreeGrafter"/>
</dbReference>
<protein>
    <submittedName>
        <fullName evidence="3">Acyl-CoA synthetase FdrA</fullName>
    </submittedName>
</protein>
<dbReference type="NCBIfam" id="NF004760">
    <property type="entry name" value="PRK06091.1"/>
    <property type="match status" value="1"/>
</dbReference>
<dbReference type="PANTHER" id="PTHR11117">
    <property type="entry name" value="SUCCINYL-COA LIGASE SUBUNIT ALPHA"/>
    <property type="match status" value="1"/>
</dbReference>
<sequence length="1001" mass="108426">MLQTVVKKNSYQDSINLMLLTNAINALEGVNKSQIMMGTDANKDIFKNSGLLTPEAEAADPSDMVIVVDSDSADVLDLVLDKTEEFLSDLSVKHEASGLKEVDCWDDALEELPDANLALFSTPGEYTAPEIEKALDRGLNVFSFSDNISLEDEVRLKQKAHEKGLMLMGPDCGTGVISSIPIAFTNVSKPGNIGIVGASGTGIQEVAAIIDRLGGGLIHAIGTGGRDLSSEVGAITVKDAIVGLENHEPTDVICVISKPPAPAVRDEVVDLLEKCSKPVVAIFLGEKPTHHLGKVYLAHTLEETAHIAVDLANGNPVRKNYLEPLDFECTNPLPEEKTVIGLYSGGTLANEAGMLVSEALDLGGVVKEDGYILHAKGYDVIDLGDDIYTQGKPHPMIDPEVRIDYIRKYASMPSTGVILFDCMLGYGCHPDMAGALAPIIREQLDKAKAEGRELYFVGSVTGTENDPQDYHKSFQELRDAGAIMETSNARAIRLALELKGIHFTEEDREVVPYEVKDDSPLPEPSPQLVELLNTTPRIINVGVKSFNESLRDYGAKTVQFNWKPLAGGNKRMIHLLDELDKRRDEIDAANERMIARFRESQPFLVDVVPAKTVIPELNRARKTLLHAGPPITWENMMGPMRGSCIGAALFEGWANTEEEALALLESGEVEFIPCHHCHAVGPMGGITSANMAVLVVENKADDTVAYCTMNEGIGKVLRFGAYSQEVVDRLHWMADELGPVLAKALKLKEGGINLSVLIARAITQGDEFHQRNMAASLNFLKEVAPLIVKTDVDEDAKERVIQFLADTDQFFLNVMMATGKSIVDYAREDEESCIVTTMTRNGYEFGVRIGACGDEWFTAPVNTPHGLYFTGFTEDDACPDNGDSAICETVGVGGMAMVAAPGVTRFVGAGGFEDALNISNEMERICVSHNPNWTIPTWDFKGTCLGIDIRKVVATGITPLINTGIAHKKAGLGQVGAGTVRAPLACFEKALEAYCARLGIE</sequence>
<dbReference type="Gene3D" id="3.90.1710.10">
    <property type="entry name" value="Enterococcus faecalis V583 domain"/>
    <property type="match status" value="1"/>
</dbReference>
<dbReference type="GO" id="GO:0009361">
    <property type="term" value="C:succinate-CoA ligase complex (ADP-forming)"/>
    <property type="evidence" value="ECO:0007669"/>
    <property type="project" value="TreeGrafter"/>
</dbReference>
<dbReference type="InterPro" id="IPR003781">
    <property type="entry name" value="CoA-bd"/>
</dbReference>
<evidence type="ECO:0000313" key="3">
    <source>
        <dbReference type="EMBL" id="MST72396.1"/>
    </source>
</evidence>
<dbReference type="RefSeq" id="WP_154434488.1">
    <property type="nucleotide sequence ID" value="NZ_VUNC01000003.1"/>
</dbReference>
<dbReference type="GO" id="GO:0004775">
    <property type="term" value="F:succinate-CoA ligase (ADP-forming) activity"/>
    <property type="evidence" value="ECO:0007669"/>
    <property type="project" value="TreeGrafter"/>
</dbReference>
<dbReference type="Pfam" id="PF06545">
    <property type="entry name" value="AllG"/>
    <property type="match status" value="1"/>
</dbReference>
<proteinExistence type="predicted"/>
<feature type="domain" description="CoA-binding" evidence="2">
    <location>
        <begin position="189"/>
        <end position="285"/>
    </location>
</feature>
<dbReference type="Gene3D" id="3.90.1700.10">
    <property type="entry name" value="v583 domain like"/>
    <property type="match status" value="1"/>
</dbReference>
<dbReference type="Gene3D" id="1.10.10.660">
    <property type="entry name" value="conserved protein of unknown function from Enterococcus faecalis V583"/>
    <property type="match status" value="1"/>
</dbReference>
<dbReference type="InterPro" id="IPR005811">
    <property type="entry name" value="SUCC_ACL_C"/>
</dbReference>
<evidence type="ECO:0000259" key="2">
    <source>
        <dbReference type="Pfam" id="PF02629"/>
    </source>
</evidence>
<evidence type="ECO:0000313" key="4">
    <source>
        <dbReference type="Proteomes" id="UP000469325"/>
    </source>
</evidence>
<name>A0A6N7XQZ3_9ACTN</name>
<dbReference type="Gene3D" id="3.40.50.261">
    <property type="entry name" value="Succinyl-CoA synthetase domains"/>
    <property type="match status" value="2"/>
</dbReference>
<dbReference type="EMBL" id="VUNC01000003">
    <property type="protein sequence ID" value="MST72396.1"/>
    <property type="molecule type" value="Genomic_DNA"/>
</dbReference>
<dbReference type="GO" id="GO:0006099">
    <property type="term" value="P:tricarboxylic acid cycle"/>
    <property type="evidence" value="ECO:0007669"/>
    <property type="project" value="TreeGrafter"/>
</dbReference>
<accession>A0A6N7XQZ3</accession>
<reference evidence="3 4" key="1">
    <citation type="submission" date="2019-08" db="EMBL/GenBank/DDBJ databases">
        <title>In-depth cultivation of the pig gut microbiome towards novel bacterial diversity and tailored functional studies.</title>
        <authorList>
            <person name="Wylensek D."/>
            <person name="Hitch T.C.A."/>
            <person name="Clavel T."/>
        </authorList>
    </citation>
    <scope>NUCLEOTIDE SEQUENCE [LARGE SCALE GENOMIC DNA]</scope>
    <source>
        <strain evidence="3 4">CA-Schmier-601-WT-1</strain>
    </source>
</reference>
<keyword evidence="4" id="KW-1185">Reference proteome</keyword>
<dbReference type="Proteomes" id="UP000469325">
    <property type="component" value="Unassembled WGS sequence"/>
</dbReference>
<dbReference type="InterPro" id="IPR016102">
    <property type="entry name" value="Succinyl-CoA_synth-like"/>
</dbReference>
<dbReference type="Pfam" id="PF00549">
    <property type="entry name" value="Ligase_CoA"/>
    <property type="match status" value="1"/>
</dbReference>
<dbReference type="GO" id="GO:0004776">
    <property type="term" value="F:succinate-CoA ligase (GDP-forming) activity"/>
    <property type="evidence" value="ECO:0007669"/>
    <property type="project" value="TreeGrafter"/>
</dbReference>
<organism evidence="3 4">
    <name type="scientific">Olsenella porci</name>
    <dbReference type="NCBI Taxonomy" id="2652279"/>
    <lineage>
        <taxon>Bacteria</taxon>
        <taxon>Bacillati</taxon>
        <taxon>Actinomycetota</taxon>
        <taxon>Coriobacteriia</taxon>
        <taxon>Coriobacteriales</taxon>
        <taxon>Atopobiaceae</taxon>
        <taxon>Olsenella</taxon>
    </lineage>
</organism>